<evidence type="ECO:0000313" key="2">
    <source>
        <dbReference type="EMBL" id="CEN43134.1"/>
    </source>
</evidence>
<dbReference type="AlphaFoldDB" id="A0A0B7HX09"/>
<organism evidence="2 3">
    <name type="scientific">Capnocytophaga canis</name>
    <dbReference type="NCBI Taxonomy" id="1848903"/>
    <lineage>
        <taxon>Bacteria</taxon>
        <taxon>Pseudomonadati</taxon>
        <taxon>Bacteroidota</taxon>
        <taxon>Flavobacteriia</taxon>
        <taxon>Flavobacteriales</taxon>
        <taxon>Flavobacteriaceae</taxon>
        <taxon>Capnocytophaga</taxon>
    </lineage>
</organism>
<proteinExistence type="predicted"/>
<accession>A0A0B7HX09</accession>
<sequence length="173" mass="19042">MKRFIIIASVFFGTLSTVQMYAQSIDLGVKAGLNLQKISDVKDIKNDLNTGFHAGAFLGIGILDQLQVQGEVLYNRLSFKKSNLDYISVPVLFEVTPLKTLYIQAGPQFSFLANSNEKYQDLLKKSPIDLALGIEINIPAFVFYARYVMGLSDITIAGGRSNVIQIGAGFKLL</sequence>
<evidence type="ECO:0000313" key="3">
    <source>
        <dbReference type="Proteomes" id="UP000045051"/>
    </source>
</evidence>
<reference evidence="2 3" key="1">
    <citation type="submission" date="2015-01" db="EMBL/GenBank/DDBJ databases">
        <authorList>
            <person name="Xiang T."/>
            <person name="Song Y."/>
            <person name="Huang L."/>
            <person name="Wang B."/>
            <person name="Wu P."/>
        </authorList>
    </citation>
    <scope>NUCLEOTIDE SEQUENCE [LARGE SCALE GENOMIC DNA]</scope>
    <source>
        <strain evidence="2 3">CcD38</strain>
    </source>
</reference>
<keyword evidence="3" id="KW-1185">Reference proteome</keyword>
<protein>
    <recommendedName>
        <fullName evidence="1">Outer membrane protein beta-barrel domain-containing protein</fullName>
    </recommendedName>
</protein>
<feature type="domain" description="Outer membrane protein beta-barrel" evidence="1">
    <location>
        <begin position="22"/>
        <end position="154"/>
    </location>
</feature>
<dbReference type="Proteomes" id="UP000045051">
    <property type="component" value="Unassembled WGS sequence"/>
</dbReference>
<evidence type="ECO:0000259" key="1">
    <source>
        <dbReference type="Pfam" id="PF13568"/>
    </source>
</evidence>
<dbReference type="InterPro" id="IPR025665">
    <property type="entry name" value="Beta-barrel_OMP_2"/>
</dbReference>
<dbReference type="EMBL" id="CDOI01000001">
    <property type="protein sequence ID" value="CEN43134.1"/>
    <property type="molecule type" value="Genomic_DNA"/>
</dbReference>
<name>A0A0B7HX09_9FLAO</name>
<dbReference type="Pfam" id="PF13568">
    <property type="entry name" value="OMP_b-brl_2"/>
    <property type="match status" value="1"/>
</dbReference>
<gene>
    <name evidence="2" type="ORF">CCAND38_10058</name>
</gene>
<dbReference type="RefSeq" id="WP_052458038.1">
    <property type="nucleotide sequence ID" value="NZ_CDOI01000001.1"/>
</dbReference>